<evidence type="ECO:0000256" key="1">
    <source>
        <dbReference type="ARBA" id="ARBA00010652"/>
    </source>
</evidence>
<comment type="caution">
    <text evidence="4">The sequence shown here is derived from an EMBL/GenBank/DDBJ whole genome shotgun (WGS) entry which is preliminary data.</text>
</comment>
<feature type="region of interest" description="Disordered" evidence="2">
    <location>
        <begin position="179"/>
        <end position="232"/>
    </location>
</feature>
<protein>
    <submittedName>
        <fullName evidence="4">PPE domain-containing protein</fullName>
    </submittedName>
</protein>
<dbReference type="AlphaFoldDB" id="A0A929G1K8"/>
<dbReference type="InterPro" id="IPR038332">
    <property type="entry name" value="PPE_sf"/>
</dbReference>
<dbReference type="RefSeq" id="WP_193930029.1">
    <property type="nucleotide sequence ID" value="NZ_JADEYC010000041.1"/>
</dbReference>
<dbReference type="InterPro" id="IPR000030">
    <property type="entry name" value="PPE_dom"/>
</dbReference>
<organism evidence="4 5">
    <name type="scientific">Saccharopolyspora montiporae</name>
    <dbReference type="NCBI Taxonomy" id="2781240"/>
    <lineage>
        <taxon>Bacteria</taxon>
        <taxon>Bacillati</taxon>
        <taxon>Actinomycetota</taxon>
        <taxon>Actinomycetes</taxon>
        <taxon>Pseudonocardiales</taxon>
        <taxon>Pseudonocardiaceae</taxon>
        <taxon>Saccharopolyspora</taxon>
    </lineage>
</organism>
<evidence type="ECO:0000313" key="4">
    <source>
        <dbReference type="EMBL" id="MBE9376404.1"/>
    </source>
</evidence>
<evidence type="ECO:0000256" key="2">
    <source>
        <dbReference type="SAM" id="MobiDB-lite"/>
    </source>
</evidence>
<dbReference type="EMBL" id="JADEYC010000041">
    <property type="protein sequence ID" value="MBE9376404.1"/>
    <property type="molecule type" value="Genomic_DNA"/>
</dbReference>
<dbReference type="SUPFAM" id="SSF140459">
    <property type="entry name" value="PE/PPE dimer-like"/>
    <property type="match status" value="1"/>
</dbReference>
<feature type="compositionally biased region" description="Gly residues" evidence="2">
    <location>
        <begin position="203"/>
        <end position="214"/>
    </location>
</feature>
<feature type="domain" description="PPE" evidence="3">
    <location>
        <begin position="17"/>
        <end position="166"/>
    </location>
</feature>
<keyword evidence="5" id="KW-1185">Reference proteome</keyword>
<comment type="similarity">
    <text evidence="1">Belongs to the mycobacterial PPE family.</text>
</comment>
<accession>A0A929G1K8</accession>
<reference evidence="4" key="1">
    <citation type="submission" date="2020-10" db="EMBL/GenBank/DDBJ databases">
        <title>Diversity and distribution of actinomycetes associated with coral in the coast of Hainan.</title>
        <authorList>
            <person name="Li F."/>
        </authorList>
    </citation>
    <scope>NUCLEOTIDE SEQUENCE</scope>
    <source>
        <strain evidence="4">HNM0983</strain>
    </source>
</reference>
<feature type="compositionally biased region" description="Low complexity" evidence="2">
    <location>
        <begin position="215"/>
        <end position="226"/>
    </location>
</feature>
<dbReference type="Proteomes" id="UP000598360">
    <property type="component" value="Unassembled WGS sequence"/>
</dbReference>
<name>A0A929G1K8_9PSEU</name>
<evidence type="ECO:0000313" key="5">
    <source>
        <dbReference type="Proteomes" id="UP000598360"/>
    </source>
</evidence>
<feature type="compositionally biased region" description="Low complexity" evidence="2">
    <location>
        <begin position="190"/>
        <end position="202"/>
    </location>
</feature>
<evidence type="ECO:0000259" key="3">
    <source>
        <dbReference type="Pfam" id="PF00823"/>
    </source>
</evidence>
<proteinExistence type="inferred from homology"/>
<gene>
    <name evidence="4" type="ORF">IQ251_18285</name>
</gene>
<feature type="non-terminal residue" evidence="4">
    <location>
        <position position="232"/>
    </location>
</feature>
<dbReference type="Pfam" id="PF00823">
    <property type="entry name" value="PPE"/>
    <property type="match status" value="1"/>
</dbReference>
<sequence>MGEHRWEGYRHPELFDLINDGPGPDGSLTSVRRWEELTRALGEIDSGLAGAVAAAAAGWRGAAADSAQEGLRPLGAWAEQARQAAADMRERAEQQAEFIGKARRDMPPPVPVTSEEPGAAMTLLTHLFGGQTDHEVQEAERDAAERRAFEVMRTYESATRTNTTSLASFVPPPQVVVDTPGSAGGGGVPGQQQPITMSWGGAAAAGGAAGGALAGGSAAAGAATGRSGSGRT</sequence>
<dbReference type="Gene3D" id="1.20.1260.20">
    <property type="entry name" value="PPE superfamily"/>
    <property type="match status" value="1"/>
</dbReference>